<reference evidence="1" key="1">
    <citation type="submission" date="2014-06" db="EMBL/GenBank/DDBJ databases">
        <title>Key roles for freshwater Actinobacteria revealed by deep metagenomic sequencing.</title>
        <authorList>
            <person name="Ghai R."/>
            <person name="Mizuno C.M."/>
            <person name="Picazo A."/>
            <person name="Camacho A."/>
            <person name="Rodriguez-Valera F."/>
        </authorList>
    </citation>
    <scope>NUCLEOTIDE SEQUENCE</scope>
</reference>
<evidence type="ECO:0000313" key="1">
    <source>
        <dbReference type="EMBL" id="KGA17484.1"/>
    </source>
</evidence>
<protein>
    <submittedName>
        <fullName evidence="1">Uncharacterized protein</fullName>
    </submittedName>
</protein>
<comment type="caution">
    <text evidence="1">The sequence shown here is derived from an EMBL/GenBank/DDBJ whole genome shotgun (WGS) entry which is preliminary data.</text>
</comment>
<name>A0A094Q603_9ZZZZ</name>
<organism evidence="1">
    <name type="scientific">freshwater metagenome</name>
    <dbReference type="NCBI Taxonomy" id="449393"/>
    <lineage>
        <taxon>unclassified sequences</taxon>
        <taxon>metagenomes</taxon>
        <taxon>ecological metagenomes</taxon>
    </lineage>
</organism>
<dbReference type="AlphaFoldDB" id="A0A094Q603"/>
<dbReference type="EMBL" id="JNSL01000060">
    <property type="protein sequence ID" value="KGA17484.1"/>
    <property type="molecule type" value="Genomic_DNA"/>
</dbReference>
<accession>A0A094Q603</accession>
<sequence length="182" mass="19621">MAFLTAGESVERMASYCRVEQLLFGLFGQWAADVELPVAKLALLSAADHSAWRAKRWFEMLPTAPPGPDALLTLTSVEREAFGLVTDLVRESQGARMVVAYGELLPGLQTAMAAHLERTTAIADAPVRRLLGISLTDVSNDLAEGIGPMELVMTTAEERAEAERVGAELASTNPRITHIFGV</sequence>
<gene>
    <name evidence="1" type="ORF">GM51_10270</name>
</gene>
<proteinExistence type="predicted"/>